<keyword evidence="1" id="KW-0812">Transmembrane</keyword>
<name>A0A2G5VQZ1_9PELO</name>
<evidence type="ECO:0000313" key="2">
    <source>
        <dbReference type="EMBL" id="PIC54182.1"/>
    </source>
</evidence>
<keyword evidence="1" id="KW-1133">Transmembrane helix</keyword>
<feature type="transmembrane region" description="Helical" evidence="1">
    <location>
        <begin position="168"/>
        <end position="191"/>
    </location>
</feature>
<accession>A0A2G5VQZ1</accession>
<dbReference type="OrthoDB" id="5799527at2759"/>
<dbReference type="EMBL" id="PDUG01000001">
    <property type="protein sequence ID" value="PIC54182.1"/>
    <property type="molecule type" value="Genomic_DNA"/>
</dbReference>
<dbReference type="AlphaFoldDB" id="A0A2G5VQZ1"/>
<reference evidence="3" key="1">
    <citation type="submission" date="2017-10" db="EMBL/GenBank/DDBJ databases">
        <title>Rapid genome shrinkage in a self-fertile nematode reveals novel sperm competition proteins.</title>
        <authorList>
            <person name="Yin D."/>
            <person name="Schwarz E.M."/>
            <person name="Thomas C.G."/>
            <person name="Felde R.L."/>
            <person name="Korf I.F."/>
            <person name="Cutter A.D."/>
            <person name="Schartner C.M."/>
            <person name="Ralston E.J."/>
            <person name="Meyer B.J."/>
            <person name="Haag E.S."/>
        </authorList>
    </citation>
    <scope>NUCLEOTIDE SEQUENCE [LARGE SCALE GENOMIC DNA]</scope>
    <source>
        <strain evidence="3">JU1422</strain>
    </source>
</reference>
<feature type="transmembrane region" description="Helical" evidence="1">
    <location>
        <begin position="127"/>
        <end position="148"/>
    </location>
</feature>
<sequence>MIDRLTGWLKRRSENSQVTYSRFGLPGDEVDERAPPTQIHVAHFDDDAPEFRAFFTHSTRAAAVAAGFGLSCSVFSFVMFLFEFRWEAHGGGADFGTLIGSLLFLIIGTVVHWQVLIGIKKESAMNLIPAIMVYSFLIIVELVIYILAANHIVNSSLLFTYPPDKNTPTFLTLSVFYLTVMGVQAAMLLSICKARTYFEAKEAHRKEVQVAENGKRQNPQMQIVYVKPTEVIAPMTTDSETTVIQSPPPRVILAANDEIA</sequence>
<protein>
    <submittedName>
        <fullName evidence="2">Uncharacterized protein</fullName>
    </submittedName>
</protein>
<keyword evidence="1" id="KW-0472">Membrane</keyword>
<proteinExistence type="predicted"/>
<dbReference type="Proteomes" id="UP000230233">
    <property type="component" value="Chromosome I"/>
</dbReference>
<gene>
    <name evidence="2" type="primary">Cni-T27F6.7</name>
    <name evidence="2" type="synonym">Cnig_chr_I.g3541</name>
    <name evidence="2" type="ORF">B9Z55_003541</name>
</gene>
<evidence type="ECO:0000313" key="3">
    <source>
        <dbReference type="Proteomes" id="UP000230233"/>
    </source>
</evidence>
<feature type="transmembrane region" description="Helical" evidence="1">
    <location>
        <begin position="61"/>
        <end position="82"/>
    </location>
</feature>
<organism evidence="2 3">
    <name type="scientific">Caenorhabditis nigoni</name>
    <dbReference type="NCBI Taxonomy" id="1611254"/>
    <lineage>
        <taxon>Eukaryota</taxon>
        <taxon>Metazoa</taxon>
        <taxon>Ecdysozoa</taxon>
        <taxon>Nematoda</taxon>
        <taxon>Chromadorea</taxon>
        <taxon>Rhabditida</taxon>
        <taxon>Rhabditina</taxon>
        <taxon>Rhabditomorpha</taxon>
        <taxon>Rhabditoidea</taxon>
        <taxon>Rhabditidae</taxon>
        <taxon>Peloderinae</taxon>
        <taxon>Caenorhabditis</taxon>
    </lineage>
</organism>
<keyword evidence="3" id="KW-1185">Reference proteome</keyword>
<comment type="caution">
    <text evidence="2">The sequence shown here is derived from an EMBL/GenBank/DDBJ whole genome shotgun (WGS) entry which is preliminary data.</text>
</comment>
<feature type="transmembrane region" description="Helical" evidence="1">
    <location>
        <begin position="94"/>
        <end position="115"/>
    </location>
</feature>
<evidence type="ECO:0000256" key="1">
    <source>
        <dbReference type="SAM" id="Phobius"/>
    </source>
</evidence>